<dbReference type="Gene3D" id="3.75.10.10">
    <property type="entry name" value="L-arginine/glycine Amidinotransferase, Chain A"/>
    <property type="match status" value="1"/>
</dbReference>
<name>A0AA95HHM3_9GAMM</name>
<organism evidence="2">
    <name type="scientific">Candidatus Thiothrix putei</name>
    <dbReference type="NCBI Taxonomy" id="3080811"/>
    <lineage>
        <taxon>Bacteria</taxon>
        <taxon>Pseudomonadati</taxon>
        <taxon>Pseudomonadota</taxon>
        <taxon>Gammaproteobacteria</taxon>
        <taxon>Thiotrichales</taxon>
        <taxon>Thiotrichaceae</taxon>
        <taxon>Thiothrix</taxon>
    </lineage>
</organism>
<accession>A0AA95HHM3</accession>
<evidence type="ECO:0000313" key="2">
    <source>
        <dbReference type="EMBL" id="WGZ95998.1"/>
    </source>
</evidence>
<protein>
    <submittedName>
        <fullName evidence="2">Agmatine deiminase family protein</fullName>
    </submittedName>
</protein>
<dbReference type="KEGG" id="tput:QJT81_08470"/>
<reference evidence="2" key="1">
    <citation type="journal article" date="2023" name="Int. J. Mol. Sci.">
        <title>Metagenomics Revealed a New Genus 'Candidatus Thiocaldithrix dubininis' gen. nov., sp. nov. and a New Species 'Candidatus Thiothrix putei' sp. nov. in the Family Thiotrichaceae, Some Members of Which Have Traits of Both Na+- and H+-Motive Energetics.</title>
        <authorList>
            <person name="Ravin N.V."/>
            <person name="Muntyan M.S."/>
            <person name="Smolyakov D.D."/>
            <person name="Rudenko T.S."/>
            <person name="Beletsky A.V."/>
            <person name="Mardanov A.V."/>
            <person name="Grabovich M.Y."/>
        </authorList>
    </citation>
    <scope>NUCLEOTIDE SEQUENCE</scope>
    <source>
        <strain evidence="2">GKL-02</strain>
    </source>
</reference>
<dbReference type="Pfam" id="PF04371">
    <property type="entry name" value="PAD_porph"/>
    <property type="match status" value="1"/>
</dbReference>
<dbReference type="EMBL" id="CP124756">
    <property type="protein sequence ID" value="WGZ95998.1"/>
    <property type="molecule type" value="Genomic_DNA"/>
</dbReference>
<reference evidence="2" key="2">
    <citation type="submission" date="2023-04" db="EMBL/GenBank/DDBJ databases">
        <authorList>
            <person name="Beletskiy A.V."/>
            <person name="Mardanov A.V."/>
            <person name="Ravin N.V."/>
        </authorList>
    </citation>
    <scope>NUCLEOTIDE SEQUENCE</scope>
    <source>
        <strain evidence="2">GKL-02</strain>
    </source>
</reference>
<gene>
    <name evidence="2" type="ORF">QJT81_08470</name>
</gene>
<sequence>MPLLGLEKIIWLPGIKGKDITDGHTDFYARFAKPGVVLAGYDPDPNSYDHAITLAHLDILQSATDAQGKPLEVLKLEAPTDIPSRGVGINHCCLANQGSGKHPA</sequence>
<dbReference type="PANTHER" id="PTHR31377:SF0">
    <property type="entry name" value="AGMATINE DEIMINASE-RELATED"/>
    <property type="match status" value="1"/>
</dbReference>
<proteinExistence type="predicted"/>
<dbReference type="PANTHER" id="PTHR31377">
    <property type="entry name" value="AGMATINE DEIMINASE-RELATED"/>
    <property type="match status" value="1"/>
</dbReference>
<dbReference type="AlphaFoldDB" id="A0AA95HHM3"/>
<dbReference type="GO" id="GO:0009446">
    <property type="term" value="P:putrescine biosynthetic process"/>
    <property type="evidence" value="ECO:0007669"/>
    <property type="project" value="InterPro"/>
</dbReference>
<dbReference type="GO" id="GO:0004668">
    <property type="term" value="F:protein-arginine deiminase activity"/>
    <property type="evidence" value="ECO:0007669"/>
    <property type="project" value="InterPro"/>
</dbReference>
<dbReference type="SUPFAM" id="SSF55909">
    <property type="entry name" value="Pentein"/>
    <property type="match status" value="1"/>
</dbReference>
<evidence type="ECO:0000256" key="1">
    <source>
        <dbReference type="ARBA" id="ARBA00022801"/>
    </source>
</evidence>
<keyword evidence="1" id="KW-0378">Hydrolase</keyword>
<dbReference type="GO" id="GO:0047632">
    <property type="term" value="F:agmatine deiminase activity"/>
    <property type="evidence" value="ECO:0007669"/>
    <property type="project" value="TreeGrafter"/>
</dbReference>
<dbReference type="InterPro" id="IPR007466">
    <property type="entry name" value="Peptidyl-Arg-deiminase_porph"/>
</dbReference>
<dbReference type="Proteomes" id="UP001301326">
    <property type="component" value="Chromosome"/>
</dbReference>